<proteinExistence type="predicted"/>
<protein>
    <submittedName>
        <fullName evidence="1">Uncharacterized protein</fullName>
    </submittedName>
</protein>
<accession>A0A8H4LPH5</accession>
<keyword evidence="2" id="KW-1185">Reference proteome</keyword>
<dbReference type="EMBL" id="JAADYS010000190">
    <property type="protein sequence ID" value="KAF4471560.1"/>
    <property type="molecule type" value="Genomic_DNA"/>
</dbReference>
<organism evidence="1 2">
    <name type="scientific">Fusarium albosuccineum</name>
    <dbReference type="NCBI Taxonomy" id="1237068"/>
    <lineage>
        <taxon>Eukaryota</taxon>
        <taxon>Fungi</taxon>
        <taxon>Dikarya</taxon>
        <taxon>Ascomycota</taxon>
        <taxon>Pezizomycotina</taxon>
        <taxon>Sordariomycetes</taxon>
        <taxon>Hypocreomycetidae</taxon>
        <taxon>Hypocreales</taxon>
        <taxon>Nectriaceae</taxon>
        <taxon>Fusarium</taxon>
        <taxon>Fusarium decemcellulare species complex</taxon>
    </lineage>
</organism>
<evidence type="ECO:0000313" key="1">
    <source>
        <dbReference type="EMBL" id="KAF4471560.1"/>
    </source>
</evidence>
<gene>
    <name evidence="1" type="ORF">FALBO_1527</name>
</gene>
<dbReference type="Proteomes" id="UP000554235">
    <property type="component" value="Unassembled WGS sequence"/>
</dbReference>
<reference evidence="1 2" key="1">
    <citation type="submission" date="2020-01" db="EMBL/GenBank/DDBJ databases">
        <title>Identification and distribution of gene clusters putatively required for synthesis of sphingolipid metabolism inhibitors in phylogenetically diverse species of the filamentous fungus Fusarium.</title>
        <authorList>
            <person name="Kim H.-S."/>
            <person name="Busman M."/>
            <person name="Brown D.W."/>
            <person name="Divon H."/>
            <person name="Uhlig S."/>
            <person name="Proctor R.H."/>
        </authorList>
    </citation>
    <scope>NUCLEOTIDE SEQUENCE [LARGE SCALE GENOMIC DNA]</scope>
    <source>
        <strain evidence="1 2">NRRL 20459</strain>
    </source>
</reference>
<sequence length="219" mass="24357">MENYTTKFSMNTVYDVCMIEFPPGSHKLELIVSDELLRTCSILFKTKYDGDDESSGDTKEPVDIICFNKDATHLSRAHGGDSNGCHYSVYVTVIVSGSTTVNIRPELSKQRSSTDGSQSWPCHYPELCLVASGNAIELMAKDLISCVETSWFRGPISTKGTWEIVELNPAEMEEEQARTGSQSTNPGLVDYNTQLRITEEAARRRLQILQMACEAVSKL</sequence>
<dbReference type="AlphaFoldDB" id="A0A8H4LPH5"/>
<name>A0A8H4LPH5_9HYPO</name>
<comment type="caution">
    <text evidence="1">The sequence shown here is derived from an EMBL/GenBank/DDBJ whole genome shotgun (WGS) entry which is preliminary data.</text>
</comment>
<evidence type="ECO:0000313" key="2">
    <source>
        <dbReference type="Proteomes" id="UP000554235"/>
    </source>
</evidence>